<dbReference type="SUPFAM" id="SSF143422">
    <property type="entry name" value="Transposase IS200-like"/>
    <property type="match status" value="1"/>
</dbReference>
<dbReference type="Gene3D" id="3.30.70.1290">
    <property type="entry name" value="Transposase IS200-like"/>
    <property type="match status" value="1"/>
</dbReference>
<reference evidence="1" key="1">
    <citation type="submission" date="2023-07" db="EMBL/GenBank/DDBJ databases">
        <title>Wenyingzhuangia sp. chi5 genome sequencing and assembly.</title>
        <authorList>
            <person name="Park S."/>
        </authorList>
    </citation>
    <scope>NUCLEOTIDE SEQUENCE</scope>
    <source>
        <strain evidence="1">Chi5</strain>
    </source>
</reference>
<dbReference type="EMBL" id="JAUMIT010000001">
    <property type="protein sequence ID" value="MDO3693370.1"/>
    <property type="molecule type" value="Genomic_DNA"/>
</dbReference>
<organism evidence="1 2">
    <name type="scientific">Wenyingzhuangia gilva</name>
    <dbReference type="NCBI Taxonomy" id="3057677"/>
    <lineage>
        <taxon>Bacteria</taxon>
        <taxon>Pseudomonadati</taxon>
        <taxon>Bacteroidota</taxon>
        <taxon>Flavobacteriia</taxon>
        <taxon>Flavobacteriales</taxon>
        <taxon>Flavobacteriaceae</taxon>
        <taxon>Wenyingzhuangia</taxon>
    </lineage>
</organism>
<name>A0ABT8VN19_9FLAO</name>
<dbReference type="PANTHER" id="PTHR36966:SF1">
    <property type="entry name" value="REP-ASSOCIATED TYROSINE TRANSPOSASE"/>
    <property type="match status" value="1"/>
</dbReference>
<evidence type="ECO:0000313" key="2">
    <source>
        <dbReference type="Proteomes" id="UP001168642"/>
    </source>
</evidence>
<sequence length="185" mass="21974">MSEKYKVIDSAVPTFISCTFVQWTDILTRQNYMSIIDESLLFCKKEKGLRVHYYVYMTSHIHLIVTSVKNEIQEIVRDFKRYTNKKIIEAIQDIGESRREWILAKFAYEANRTKRANQYKVWKDGFHPIILNTSKKLNQRIDYIHKNPVDEGFVSSPQYWKNSSYNFYADDLSYEGGIILTNLFD</sequence>
<dbReference type="Proteomes" id="UP001168642">
    <property type="component" value="Unassembled WGS sequence"/>
</dbReference>
<dbReference type="RefSeq" id="WP_302882641.1">
    <property type="nucleotide sequence ID" value="NZ_JAUMIT010000001.1"/>
</dbReference>
<protein>
    <submittedName>
        <fullName evidence="1">Transposase</fullName>
    </submittedName>
</protein>
<accession>A0ABT8VN19</accession>
<dbReference type="InterPro" id="IPR052715">
    <property type="entry name" value="RAYT_transposase"/>
</dbReference>
<keyword evidence="2" id="KW-1185">Reference proteome</keyword>
<dbReference type="PANTHER" id="PTHR36966">
    <property type="entry name" value="REP-ASSOCIATED TYROSINE TRANSPOSASE"/>
    <property type="match status" value="1"/>
</dbReference>
<gene>
    <name evidence="1" type="ORF">QVZ41_00720</name>
</gene>
<dbReference type="InterPro" id="IPR036515">
    <property type="entry name" value="Transposase_17_sf"/>
</dbReference>
<proteinExistence type="predicted"/>
<evidence type="ECO:0000313" key="1">
    <source>
        <dbReference type="EMBL" id="MDO3693370.1"/>
    </source>
</evidence>
<comment type="caution">
    <text evidence="1">The sequence shown here is derived from an EMBL/GenBank/DDBJ whole genome shotgun (WGS) entry which is preliminary data.</text>
</comment>